<protein>
    <recommendedName>
        <fullName evidence="1">SET domain-containing protein</fullName>
    </recommendedName>
</protein>
<evidence type="ECO:0000313" key="3">
    <source>
        <dbReference type="Proteomes" id="UP000580250"/>
    </source>
</evidence>
<dbReference type="GO" id="GO:0016279">
    <property type="term" value="F:protein-lysine N-methyltransferase activity"/>
    <property type="evidence" value="ECO:0007669"/>
    <property type="project" value="TreeGrafter"/>
</dbReference>
<reference evidence="2 3" key="1">
    <citation type="submission" date="2020-08" db="EMBL/GenBank/DDBJ databases">
        <authorList>
            <person name="Koutsovoulos G."/>
            <person name="Danchin GJ E."/>
        </authorList>
    </citation>
    <scope>NUCLEOTIDE SEQUENCE [LARGE SCALE GENOMIC DNA]</scope>
</reference>
<dbReference type="InterPro" id="IPR050600">
    <property type="entry name" value="SETD3_SETD6_MTase"/>
</dbReference>
<organism evidence="2 3">
    <name type="scientific">Meloidogyne enterolobii</name>
    <name type="common">Root-knot nematode worm</name>
    <name type="synonym">Meloidogyne mayaguensis</name>
    <dbReference type="NCBI Taxonomy" id="390850"/>
    <lineage>
        <taxon>Eukaryota</taxon>
        <taxon>Metazoa</taxon>
        <taxon>Ecdysozoa</taxon>
        <taxon>Nematoda</taxon>
        <taxon>Chromadorea</taxon>
        <taxon>Rhabditida</taxon>
        <taxon>Tylenchina</taxon>
        <taxon>Tylenchomorpha</taxon>
        <taxon>Tylenchoidea</taxon>
        <taxon>Meloidogynidae</taxon>
        <taxon>Meloidogyninae</taxon>
        <taxon>Meloidogyne</taxon>
    </lineage>
</organism>
<evidence type="ECO:0000313" key="2">
    <source>
        <dbReference type="EMBL" id="CAD2168516.1"/>
    </source>
</evidence>
<dbReference type="InterPro" id="IPR001214">
    <property type="entry name" value="SET_dom"/>
</dbReference>
<dbReference type="SUPFAM" id="SSF82199">
    <property type="entry name" value="SET domain"/>
    <property type="match status" value="1"/>
</dbReference>
<dbReference type="Gene3D" id="3.90.1410.10">
    <property type="entry name" value="set domain protein methyltransferase, domain 1"/>
    <property type="match status" value="2"/>
</dbReference>
<dbReference type="OrthoDB" id="341421at2759"/>
<dbReference type="Pfam" id="PF00856">
    <property type="entry name" value="SET"/>
    <property type="match status" value="1"/>
</dbReference>
<accession>A0A6V7V127</accession>
<dbReference type="AlphaFoldDB" id="A0A6V7V127"/>
<comment type="caution">
    <text evidence="2">The sequence shown here is derived from an EMBL/GenBank/DDBJ whole genome shotgun (WGS) entry which is preliminary data.</text>
</comment>
<dbReference type="Proteomes" id="UP000580250">
    <property type="component" value="Unassembled WGS sequence"/>
</dbReference>
<name>A0A6V7V127_MELEN</name>
<feature type="domain" description="SET" evidence="1">
    <location>
        <begin position="41"/>
        <end position="358"/>
    </location>
</feature>
<evidence type="ECO:0000259" key="1">
    <source>
        <dbReference type="PROSITE" id="PS50280"/>
    </source>
</evidence>
<dbReference type="PROSITE" id="PS50280">
    <property type="entry name" value="SET"/>
    <property type="match status" value="1"/>
</dbReference>
<dbReference type="InterPro" id="IPR046341">
    <property type="entry name" value="SET_dom_sf"/>
</dbReference>
<dbReference type="PANTHER" id="PTHR13271:SF151">
    <property type="entry name" value="SET DOMAIN-CONTAINING PROTEIN 4"/>
    <property type="match status" value="1"/>
</dbReference>
<dbReference type="EMBL" id="CAJEWN010000142">
    <property type="protein sequence ID" value="CAD2168516.1"/>
    <property type="molecule type" value="Genomic_DNA"/>
</dbReference>
<dbReference type="PANTHER" id="PTHR13271">
    <property type="entry name" value="UNCHARACTERIZED PUTATIVE METHYLTRANSFERASE"/>
    <property type="match status" value="1"/>
</dbReference>
<gene>
    <name evidence="2" type="ORF">MENT_LOCUS19888</name>
</gene>
<proteinExistence type="predicted"/>
<sequence>MVILWVSLNRRFGAGQYDVSVPIVMNDFIKWLESDGNILFSNVDICLIDKSVGYGLFTKENVRLNEVLIKIPEKYIITADFVSNIKEYADILNRFVFDSSELLALFFAFERVYFDYFCEQLGSLNDGTAYFVQWTLEMPNGFKHFLNCRKELMNEKRNESDFWWKSYIGILPRNFSTPLFIYYLKENGNAKIKEIASQLPIETKEKLLGQLDELIIFEEKLFLTFFSFLKLLLNSFEGDTFQIAKTLSQDSIVFWREVCCWAWHIVNTRSIFTENLSLHSVDKQKSCDKNQKICSKKKNKTDEENFGGSLALVPLVDMLNHSPDASCVPFFDNKMGFFKVIAEHHSIVAGQQLFFCYGAHNNDQLWIEYGFRLLENPFNRVNISIDLFVALAERCGQKVESARREIFKKARLPCTIYATDEIPSFALRKNASILLMKKSKLSNWSQYLFSDDENGEEEEILTSPEIKLIVAILRKLENALIARRNECLMEEICASWDDQIQILKRMLIKY</sequence>